<dbReference type="RefSeq" id="WP_109611234.1">
    <property type="nucleotide sequence ID" value="NZ_QGGG01000001.1"/>
</dbReference>
<dbReference type="InterPro" id="IPR050584">
    <property type="entry name" value="Cholesterol_7-desaturase"/>
</dbReference>
<dbReference type="PANTHER" id="PTHR21266:SF60">
    <property type="entry name" value="3-KETOSTEROID-9-ALPHA-MONOOXYGENASE, OXYGENASE COMPONENT"/>
    <property type="match status" value="1"/>
</dbReference>
<dbReference type="SUPFAM" id="SSF50022">
    <property type="entry name" value="ISP domain"/>
    <property type="match status" value="1"/>
</dbReference>
<reference evidence="7 8" key="1">
    <citation type="submission" date="2018-05" db="EMBL/GenBank/DDBJ databases">
        <title>Genomic Encyclopedia of Type Strains, Phase IV (KMG-IV): sequencing the most valuable type-strain genomes for metagenomic binning, comparative biology and taxonomic classification.</title>
        <authorList>
            <person name="Goeker M."/>
        </authorList>
    </citation>
    <scope>NUCLEOTIDE SEQUENCE [LARGE SCALE GENOMIC DNA]</scope>
    <source>
        <strain evidence="7 8">DSM 6986</strain>
    </source>
</reference>
<dbReference type="Gene3D" id="2.102.10.10">
    <property type="entry name" value="Rieske [2Fe-2S] iron-sulphur domain"/>
    <property type="match status" value="1"/>
</dbReference>
<evidence type="ECO:0000313" key="7">
    <source>
        <dbReference type="EMBL" id="PWJ86204.1"/>
    </source>
</evidence>
<dbReference type="Proteomes" id="UP000245396">
    <property type="component" value="Unassembled WGS sequence"/>
</dbReference>
<dbReference type="GO" id="GO:0016491">
    <property type="term" value="F:oxidoreductase activity"/>
    <property type="evidence" value="ECO:0007669"/>
    <property type="project" value="UniProtKB-KW"/>
</dbReference>
<keyword evidence="3" id="KW-0560">Oxidoreductase</keyword>
<sequence>MGIEHNQWRGIGLDRQVQPASSNPVIVNGEMLAMWRGENGPVRVWEDRCPHRGMRLSFGFVRGDSLRCIYHGWAYRTDGQCVEIPAHPDLTPPKTICAASYPAETRYGIVWTNLERAAPSPLPDLGPEDGWEPVRSLYVNGSAAQVEAAIEAFDFGAPSMVRLKHANAIALGIGVELELLIALQPVADNRIGLHVVARGASTPETRASLARRLQRLRTEIEMAQEKK</sequence>
<dbReference type="AlphaFoldDB" id="A0A316CVT7"/>
<dbReference type="GO" id="GO:0005506">
    <property type="term" value="F:iron ion binding"/>
    <property type="evidence" value="ECO:0007669"/>
    <property type="project" value="InterPro"/>
</dbReference>
<evidence type="ECO:0000256" key="5">
    <source>
        <dbReference type="ARBA" id="ARBA00023014"/>
    </source>
</evidence>
<keyword evidence="1" id="KW-0001">2Fe-2S</keyword>
<evidence type="ECO:0000313" key="8">
    <source>
        <dbReference type="Proteomes" id="UP000245396"/>
    </source>
</evidence>
<dbReference type="STRING" id="1192868.GCA_000304395_04340"/>
<keyword evidence="8" id="KW-1185">Reference proteome</keyword>
<evidence type="ECO:0000256" key="2">
    <source>
        <dbReference type="ARBA" id="ARBA00022723"/>
    </source>
</evidence>
<gene>
    <name evidence="7" type="ORF">C7441_10183</name>
</gene>
<dbReference type="EMBL" id="QGGG01000001">
    <property type="protein sequence ID" value="PWJ86204.1"/>
    <property type="molecule type" value="Genomic_DNA"/>
</dbReference>
<feature type="domain" description="Rieske" evidence="6">
    <location>
        <begin position="8"/>
        <end position="112"/>
    </location>
</feature>
<dbReference type="PANTHER" id="PTHR21266">
    <property type="entry name" value="IRON-SULFUR DOMAIN CONTAINING PROTEIN"/>
    <property type="match status" value="1"/>
</dbReference>
<dbReference type="PROSITE" id="PS51296">
    <property type="entry name" value="RIESKE"/>
    <property type="match status" value="1"/>
</dbReference>
<dbReference type="InterPro" id="IPR036922">
    <property type="entry name" value="Rieske_2Fe-2S_sf"/>
</dbReference>
<proteinExistence type="predicted"/>
<dbReference type="CDD" id="cd03469">
    <property type="entry name" value="Rieske_RO_Alpha_N"/>
    <property type="match status" value="1"/>
</dbReference>
<organism evidence="7 8">
    <name type="scientific">Pseudaminobacter salicylatoxidans</name>
    <dbReference type="NCBI Taxonomy" id="93369"/>
    <lineage>
        <taxon>Bacteria</taxon>
        <taxon>Pseudomonadati</taxon>
        <taxon>Pseudomonadota</taxon>
        <taxon>Alphaproteobacteria</taxon>
        <taxon>Hyphomicrobiales</taxon>
        <taxon>Phyllobacteriaceae</taxon>
        <taxon>Pseudaminobacter</taxon>
    </lineage>
</organism>
<dbReference type="OrthoDB" id="9800776at2"/>
<evidence type="ECO:0000256" key="4">
    <source>
        <dbReference type="ARBA" id="ARBA00023004"/>
    </source>
</evidence>
<keyword evidence="5" id="KW-0411">Iron-sulfur</keyword>
<dbReference type="PROSITE" id="PS00570">
    <property type="entry name" value="RING_HYDROXYL_ALPHA"/>
    <property type="match status" value="1"/>
</dbReference>
<comment type="caution">
    <text evidence="7">The sequence shown here is derived from an EMBL/GenBank/DDBJ whole genome shotgun (WGS) entry which is preliminary data.</text>
</comment>
<dbReference type="InterPro" id="IPR015881">
    <property type="entry name" value="ARHD_Rieske_2Fe_2S"/>
</dbReference>
<dbReference type="Pfam" id="PF00355">
    <property type="entry name" value="Rieske"/>
    <property type="match status" value="1"/>
</dbReference>
<evidence type="ECO:0000256" key="1">
    <source>
        <dbReference type="ARBA" id="ARBA00022714"/>
    </source>
</evidence>
<dbReference type="InterPro" id="IPR017941">
    <property type="entry name" value="Rieske_2Fe-2S"/>
</dbReference>
<accession>A0A316CVT7</accession>
<evidence type="ECO:0000259" key="6">
    <source>
        <dbReference type="PROSITE" id="PS51296"/>
    </source>
</evidence>
<name>A0A316CVT7_PSESE</name>
<keyword evidence="4" id="KW-0408">Iron</keyword>
<protein>
    <submittedName>
        <fullName evidence="7">Rieske-like 2Fe-2S protein</fullName>
    </submittedName>
</protein>
<keyword evidence="2" id="KW-0479">Metal-binding</keyword>
<dbReference type="GO" id="GO:0051537">
    <property type="term" value="F:2 iron, 2 sulfur cluster binding"/>
    <property type="evidence" value="ECO:0007669"/>
    <property type="project" value="UniProtKB-KW"/>
</dbReference>
<evidence type="ECO:0000256" key="3">
    <source>
        <dbReference type="ARBA" id="ARBA00023002"/>
    </source>
</evidence>